<proteinExistence type="predicted"/>
<dbReference type="EMBL" id="JBFXLU010000178">
    <property type="protein sequence ID" value="KAL2836468.1"/>
    <property type="molecule type" value="Genomic_DNA"/>
</dbReference>
<dbReference type="Proteomes" id="UP001610446">
    <property type="component" value="Unassembled WGS sequence"/>
</dbReference>
<evidence type="ECO:0000256" key="1">
    <source>
        <dbReference type="SAM" id="MobiDB-lite"/>
    </source>
</evidence>
<accession>A0ABR4J8U1</accession>
<evidence type="ECO:0000313" key="3">
    <source>
        <dbReference type="Proteomes" id="UP001610446"/>
    </source>
</evidence>
<sequence>MHSRCDDQAIHVYLGQMVKQATKHGSTSSASSEESVARSASPPEPEMKMEMEMQSQPEQGVLDIGSPGRVPGGMPCSVEKPLIDPMMYQPAGNIFDYQISIS</sequence>
<feature type="compositionally biased region" description="Low complexity" evidence="1">
    <location>
        <begin position="26"/>
        <end position="41"/>
    </location>
</feature>
<gene>
    <name evidence="2" type="ORF">BJY01DRAFT_222001</name>
</gene>
<keyword evidence="3" id="KW-1185">Reference proteome</keyword>
<evidence type="ECO:0000313" key="2">
    <source>
        <dbReference type="EMBL" id="KAL2836468.1"/>
    </source>
</evidence>
<comment type="caution">
    <text evidence="2">The sequence shown here is derived from an EMBL/GenBank/DDBJ whole genome shotgun (WGS) entry which is preliminary data.</text>
</comment>
<reference evidence="2 3" key="1">
    <citation type="submission" date="2024-07" db="EMBL/GenBank/DDBJ databases">
        <title>Section-level genome sequencing and comparative genomics of Aspergillus sections Usti and Cavernicolus.</title>
        <authorList>
            <consortium name="Lawrence Berkeley National Laboratory"/>
            <person name="Nybo J.L."/>
            <person name="Vesth T.C."/>
            <person name="Theobald S."/>
            <person name="Frisvad J.C."/>
            <person name="Larsen T.O."/>
            <person name="Kjaerboelling I."/>
            <person name="Rothschild-Mancinelli K."/>
            <person name="Lyhne E.K."/>
            <person name="Kogle M.E."/>
            <person name="Barry K."/>
            <person name="Clum A."/>
            <person name="Na H."/>
            <person name="Ledsgaard L."/>
            <person name="Lin J."/>
            <person name="Lipzen A."/>
            <person name="Kuo A."/>
            <person name="Riley R."/>
            <person name="Mondo S."/>
            <person name="Labutti K."/>
            <person name="Haridas S."/>
            <person name="Pangalinan J."/>
            <person name="Salamov A.A."/>
            <person name="Simmons B.A."/>
            <person name="Magnuson J.K."/>
            <person name="Chen J."/>
            <person name="Drula E."/>
            <person name="Henrissat B."/>
            <person name="Wiebenga A."/>
            <person name="Lubbers R.J."/>
            <person name="Gomes A.C."/>
            <person name="Makela M.R."/>
            <person name="Stajich J."/>
            <person name="Grigoriev I.V."/>
            <person name="Mortensen U.H."/>
            <person name="De Vries R.P."/>
            <person name="Baker S.E."/>
            <person name="Andersen M.R."/>
        </authorList>
    </citation>
    <scope>NUCLEOTIDE SEQUENCE [LARGE SCALE GENOMIC DNA]</scope>
    <source>
        <strain evidence="2 3">CBS 123904</strain>
    </source>
</reference>
<organism evidence="2 3">
    <name type="scientific">Aspergillus pseudoustus</name>
    <dbReference type="NCBI Taxonomy" id="1810923"/>
    <lineage>
        <taxon>Eukaryota</taxon>
        <taxon>Fungi</taxon>
        <taxon>Dikarya</taxon>
        <taxon>Ascomycota</taxon>
        <taxon>Pezizomycotina</taxon>
        <taxon>Eurotiomycetes</taxon>
        <taxon>Eurotiomycetidae</taxon>
        <taxon>Eurotiales</taxon>
        <taxon>Aspergillaceae</taxon>
        <taxon>Aspergillus</taxon>
        <taxon>Aspergillus subgen. Nidulantes</taxon>
    </lineage>
</organism>
<name>A0ABR4J8U1_9EURO</name>
<feature type="region of interest" description="Disordered" evidence="1">
    <location>
        <begin position="20"/>
        <end position="77"/>
    </location>
</feature>
<protein>
    <submittedName>
        <fullName evidence="2">Uncharacterized protein</fullName>
    </submittedName>
</protein>